<reference evidence="1" key="1">
    <citation type="journal article" date="2014" name="Front. Microbiol.">
        <title>High frequency of phylogenetically diverse reductive dehalogenase-homologous genes in deep subseafloor sedimentary metagenomes.</title>
        <authorList>
            <person name="Kawai M."/>
            <person name="Futagami T."/>
            <person name="Toyoda A."/>
            <person name="Takaki Y."/>
            <person name="Nishi S."/>
            <person name="Hori S."/>
            <person name="Arai W."/>
            <person name="Tsubouchi T."/>
            <person name="Morono Y."/>
            <person name="Uchiyama I."/>
            <person name="Ito T."/>
            <person name="Fujiyama A."/>
            <person name="Inagaki F."/>
            <person name="Takami H."/>
        </authorList>
    </citation>
    <scope>NUCLEOTIDE SEQUENCE</scope>
    <source>
        <strain evidence="1">Expedition CK06-06</strain>
    </source>
</reference>
<sequence>MSEVHSQLGGPVPGNGRLAGGDALIVASERIAVVAHAMRNSLTSLRIVFGSVEKALCGDARHEQYLRVMRDEIERLDRLSRSLVEG</sequence>
<protein>
    <submittedName>
        <fullName evidence="1">Uncharacterized protein</fullName>
    </submittedName>
</protein>
<dbReference type="EMBL" id="BARU01036134">
    <property type="protein sequence ID" value="GAH88033.1"/>
    <property type="molecule type" value="Genomic_DNA"/>
</dbReference>
<dbReference type="GO" id="GO:0000155">
    <property type="term" value="F:phosphorelay sensor kinase activity"/>
    <property type="evidence" value="ECO:0007669"/>
    <property type="project" value="InterPro"/>
</dbReference>
<feature type="non-terminal residue" evidence="1">
    <location>
        <position position="86"/>
    </location>
</feature>
<organism evidence="1">
    <name type="scientific">marine sediment metagenome</name>
    <dbReference type="NCBI Taxonomy" id="412755"/>
    <lineage>
        <taxon>unclassified sequences</taxon>
        <taxon>metagenomes</taxon>
        <taxon>ecological metagenomes</taxon>
    </lineage>
</organism>
<dbReference type="InterPro" id="IPR036097">
    <property type="entry name" value="HisK_dim/P_sf"/>
</dbReference>
<evidence type="ECO:0000313" key="1">
    <source>
        <dbReference type="EMBL" id="GAH88033.1"/>
    </source>
</evidence>
<dbReference type="AlphaFoldDB" id="X1L1J7"/>
<dbReference type="CDD" id="cd00082">
    <property type="entry name" value="HisKA"/>
    <property type="match status" value="1"/>
</dbReference>
<accession>X1L1J7</accession>
<dbReference type="SUPFAM" id="SSF47384">
    <property type="entry name" value="Homodimeric domain of signal transducing histidine kinase"/>
    <property type="match status" value="1"/>
</dbReference>
<dbReference type="Gene3D" id="1.10.287.130">
    <property type="match status" value="1"/>
</dbReference>
<dbReference type="InterPro" id="IPR003661">
    <property type="entry name" value="HisK_dim/P_dom"/>
</dbReference>
<proteinExistence type="predicted"/>
<gene>
    <name evidence="1" type="ORF">S03H2_56485</name>
</gene>
<comment type="caution">
    <text evidence="1">The sequence shown here is derived from an EMBL/GenBank/DDBJ whole genome shotgun (WGS) entry which is preliminary data.</text>
</comment>
<name>X1L1J7_9ZZZZ</name>